<dbReference type="PROSITE" id="PS51898">
    <property type="entry name" value="TYR_RECOMBINASE"/>
    <property type="match status" value="1"/>
</dbReference>
<dbReference type="InterPro" id="IPR025166">
    <property type="entry name" value="Integrase_DNA_bind_dom"/>
</dbReference>
<dbReference type="RefSeq" id="WP_073171860.1">
    <property type="nucleotide sequence ID" value="NZ_FRDA01000019.1"/>
</dbReference>
<dbReference type="Gene3D" id="1.10.443.10">
    <property type="entry name" value="Intergrase catalytic core"/>
    <property type="match status" value="1"/>
</dbReference>
<dbReference type="CDD" id="cd00801">
    <property type="entry name" value="INT_P4_C"/>
    <property type="match status" value="1"/>
</dbReference>
<dbReference type="InterPro" id="IPR002104">
    <property type="entry name" value="Integrase_catalytic"/>
</dbReference>
<keyword evidence="2" id="KW-0229">DNA integration</keyword>
<dbReference type="Proteomes" id="UP000183983">
    <property type="component" value="Unassembled WGS sequence"/>
</dbReference>
<dbReference type="GO" id="GO:0015074">
    <property type="term" value="P:DNA integration"/>
    <property type="evidence" value="ECO:0007669"/>
    <property type="project" value="UniProtKB-KW"/>
</dbReference>
<proteinExistence type="inferred from homology"/>
<dbReference type="InterPro" id="IPR053876">
    <property type="entry name" value="Phage_int_M"/>
</dbReference>
<organism evidence="6 7">
    <name type="scientific">Pseudomonas asturiensis</name>
    <dbReference type="NCBI Taxonomy" id="1190415"/>
    <lineage>
        <taxon>Bacteria</taxon>
        <taxon>Pseudomonadati</taxon>
        <taxon>Pseudomonadota</taxon>
        <taxon>Gammaproteobacteria</taxon>
        <taxon>Pseudomonadales</taxon>
        <taxon>Pseudomonadaceae</taxon>
        <taxon>Pseudomonas</taxon>
    </lineage>
</organism>
<evidence type="ECO:0000256" key="4">
    <source>
        <dbReference type="ARBA" id="ARBA00023172"/>
    </source>
</evidence>
<evidence type="ECO:0000256" key="3">
    <source>
        <dbReference type="ARBA" id="ARBA00023125"/>
    </source>
</evidence>
<evidence type="ECO:0000313" key="7">
    <source>
        <dbReference type="Proteomes" id="UP000183983"/>
    </source>
</evidence>
<keyword evidence="4" id="KW-0233">DNA recombination</keyword>
<dbReference type="OrthoDB" id="9795573at2"/>
<gene>
    <name evidence="6" type="ORF">SAMN05216593_11978</name>
</gene>
<dbReference type="Pfam" id="PF13356">
    <property type="entry name" value="Arm-DNA-bind_3"/>
    <property type="match status" value="1"/>
</dbReference>
<evidence type="ECO:0000256" key="1">
    <source>
        <dbReference type="ARBA" id="ARBA00008857"/>
    </source>
</evidence>
<dbReference type="STRING" id="1190415.SAMN05216593_11978"/>
<dbReference type="Gene3D" id="3.30.160.390">
    <property type="entry name" value="Integrase, DNA-binding domain"/>
    <property type="match status" value="1"/>
</dbReference>
<dbReference type="InterPro" id="IPR010998">
    <property type="entry name" value="Integrase_recombinase_N"/>
</dbReference>
<reference evidence="6 7" key="1">
    <citation type="submission" date="2016-11" db="EMBL/GenBank/DDBJ databases">
        <authorList>
            <person name="Jaros S."/>
            <person name="Januszkiewicz K."/>
            <person name="Wedrychowicz H."/>
        </authorList>
    </citation>
    <scope>NUCLEOTIDE SEQUENCE [LARGE SCALE GENOMIC DNA]</scope>
    <source>
        <strain evidence="6 7">LMG 26898</strain>
    </source>
</reference>
<dbReference type="Pfam" id="PF22022">
    <property type="entry name" value="Phage_int_M"/>
    <property type="match status" value="1"/>
</dbReference>
<accession>A0A1M7Q848</accession>
<protein>
    <submittedName>
        <fullName evidence="6">Integrase</fullName>
    </submittedName>
</protein>
<name>A0A1M7Q848_9PSED</name>
<dbReference type="PANTHER" id="PTHR30629">
    <property type="entry name" value="PROPHAGE INTEGRASE"/>
    <property type="match status" value="1"/>
</dbReference>
<evidence type="ECO:0000256" key="2">
    <source>
        <dbReference type="ARBA" id="ARBA00022908"/>
    </source>
</evidence>
<dbReference type="GO" id="GO:0006310">
    <property type="term" value="P:DNA recombination"/>
    <property type="evidence" value="ECO:0007669"/>
    <property type="project" value="UniProtKB-KW"/>
</dbReference>
<dbReference type="PANTHER" id="PTHR30629:SF2">
    <property type="entry name" value="PROPHAGE INTEGRASE INTS-RELATED"/>
    <property type="match status" value="1"/>
</dbReference>
<keyword evidence="3" id="KW-0238">DNA-binding</keyword>
<dbReference type="EMBL" id="FRDA01000019">
    <property type="protein sequence ID" value="SHN26530.1"/>
    <property type="molecule type" value="Genomic_DNA"/>
</dbReference>
<dbReference type="InterPro" id="IPR050808">
    <property type="entry name" value="Phage_Integrase"/>
</dbReference>
<comment type="similarity">
    <text evidence="1">Belongs to the 'phage' integrase family.</text>
</comment>
<dbReference type="SUPFAM" id="SSF56349">
    <property type="entry name" value="DNA breaking-rejoining enzymes"/>
    <property type="match status" value="1"/>
</dbReference>
<feature type="domain" description="Tyr recombinase" evidence="5">
    <location>
        <begin position="208"/>
        <end position="380"/>
    </location>
</feature>
<dbReference type="Gene3D" id="1.10.150.130">
    <property type="match status" value="1"/>
</dbReference>
<dbReference type="InterPro" id="IPR013762">
    <property type="entry name" value="Integrase-like_cat_sf"/>
</dbReference>
<evidence type="ECO:0000313" key="6">
    <source>
        <dbReference type="EMBL" id="SHN26530.1"/>
    </source>
</evidence>
<dbReference type="GO" id="GO:0003677">
    <property type="term" value="F:DNA binding"/>
    <property type="evidence" value="ECO:0007669"/>
    <property type="project" value="UniProtKB-KW"/>
</dbReference>
<dbReference type="InterPro" id="IPR011010">
    <property type="entry name" value="DNA_brk_join_enz"/>
</dbReference>
<dbReference type="AlphaFoldDB" id="A0A1M7Q848"/>
<dbReference type="InterPro" id="IPR038488">
    <property type="entry name" value="Integrase_DNA-bd_sf"/>
</dbReference>
<evidence type="ECO:0000259" key="5">
    <source>
        <dbReference type="PROSITE" id="PS51898"/>
    </source>
</evidence>
<sequence length="402" mass="45482">MSKLTQAFVKTLVEPGSYHDERGLILRVSARGTKKWVLRYQLNNRRHDLGLGAFPEVSLRAARLAVDTHRLGLAQGIDPLSLRAVPNDESNVQATTVVTFRLEAERYIKTHRQSWKNLRHAQQWSHSLRDHVYPLIGDLPVDQVETEQVLDVLMPIWNQIPETAFRLRNRIELVLDAARARKLREGENPARWRGHLDKLLPRQTHAKTPFSAMPADQLGPFLRRLDSLASTAARACELLIYTACRNAEVCDARWAEFDLNAGIWNIDAARMKAGKPHRVPLSTGALQVLKQQQGKHPVWVFPNARHSASLPGNALRRVMQELQAGAFVPHGFRSTFRTWAAENTLFPRDVCEMALAHSLEDKVEAAYNRGDLLGKRRQLMDEWAAFIQSGAALELMPHPSEG</sequence>
<dbReference type="Pfam" id="PF00589">
    <property type="entry name" value="Phage_integrase"/>
    <property type="match status" value="1"/>
</dbReference>